<accession>A0A8X6MMT3</accession>
<comment type="caution">
    <text evidence="1">The sequence shown here is derived from an EMBL/GenBank/DDBJ whole genome shotgun (WGS) entry which is preliminary data.</text>
</comment>
<protein>
    <submittedName>
        <fullName evidence="1">Uncharacterized protein</fullName>
    </submittedName>
</protein>
<gene>
    <name evidence="1" type="ORF">NPIL_307001</name>
</gene>
<name>A0A8X6MMT3_NEPPI</name>
<proteinExistence type="predicted"/>
<evidence type="ECO:0000313" key="2">
    <source>
        <dbReference type="Proteomes" id="UP000887013"/>
    </source>
</evidence>
<dbReference type="EMBL" id="BMAW01000338">
    <property type="protein sequence ID" value="GFS68519.1"/>
    <property type="molecule type" value="Genomic_DNA"/>
</dbReference>
<dbReference type="Proteomes" id="UP000887013">
    <property type="component" value="Unassembled WGS sequence"/>
</dbReference>
<evidence type="ECO:0000313" key="1">
    <source>
        <dbReference type="EMBL" id="GFS68519.1"/>
    </source>
</evidence>
<organism evidence="1 2">
    <name type="scientific">Nephila pilipes</name>
    <name type="common">Giant wood spider</name>
    <name type="synonym">Nephila maculata</name>
    <dbReference type="NCBI Taxonomy" id="299642"/>
    <lineage>
        <taxon>Eukaryota</taxon>
        <taxon>Metazoa</taxon>
        <taxon>Ecdysozoa</taxon>
        <taxon>Arthropoda</taxon>
        <taxon>Chelicerata</taxon>
        <taxon>Arachnida</taxon>
        <taxon>Araneae</taxon>
        <taxon>Araneomorphae</taxon>
        <taxon>Entelegynae</taxon>
        <taxon>Araneoidea</taxon>
        <taxon>Nephilidae</taxon>
        <taxon>Nephila</taxon>
    </lineage>
</organism>
<sequence>MDCRTFSNLPAILQAVAAAIEVFDIRSMSESTGRFITKLNRTWESHVSRNFLVDSTVQTQHIVGNLPLAVFELFEDENNES</sequence>
<dbReference type="AlphaFoldDB" id="A0A8X6MMT3"/>
<keyword evidence="2" id="KW-1185">Reference proteome</keyword>
<reference evidence="1" key="1">
    <citation type="submission" date="2020-08" db="EMBL/GenBank/DDBJ databases">
        <title>Multicomponent nature underlies the extraordinary mechanical properties of spider dragline silk.</title>
        <authorList>
            <person name="Kono N."/>
            <person name="Nakamura H."/>
            <person name="Mori M."/>
            <person name="Yoshida Y."/>
            <person name="Ohtoshi R."/>
            <person name="Malay A.D."/>
            <person name="Moran D.A.P."/>
            <person name="Tomita M."/>
            <person name="Numata K."/>
            <person name="Arakawa K."/>
        </authorList>
    </citation>
    <scope>NUCLEOTIDE SEQUENCE</scope>
</reference>